<comment type="similarity">
    <text evidence="1">Belongs to the pseudouridine synthase TruD family.</text>
</comment>
<dbReference type="AlphaFoldDB" id="A0A8K1CC23"/>
<feature type="region of interest" description="Disordered" evidence="3">
    <location>
        <begin position="1"/>
        <end position="38"/>
    </location>
</feature>
<dbReference type="Gene3D" id="1.10.1510.30">
    <property type="match status" value="1"/>
</dbReference>
<evidence type="ECO:0000259" key="4">
    <source>
        <dbReference type="PROSITE" id="PS50984"/>
    </source>
</evidence>
<comment type="caution">
    <text evidence="5">The sequence shown here is derived from an EMBL/GenBank/DDBJ whole genome shotgun (WGS) entry which is preliminary data.</text>
</comment>
<proteinExistence type="inferred from homology"/>
<protein>
    <recommendedName>
        <fullName evidence="4">TRUD domain-containing protein</fullName>
    </recommendedName>
</protein>
<dbReference type="GO" id="GO:0005634">
    <property type="term" value="C:nucleus"/>
    <property type="evidence" value="ECO:0007669"/>
    <property type="project" value="TreeGrafter"/>
</dbReference>
<dbReference type="SUPFAM" id="SSF55120">
    <property type="entry name" value="Pseudouridine synthase"/>
    <property type="match status" value="1"/>
</dbReference>
<organism evidence="5 6">
    <name type="scientific">Pythium oligandrum</name>
    <name type="common">Mycoparasitic fungus</name>
    <dbReference type="NCBI Taxonomy" id="41045"/>
    <lineage>
        <taxon>Eukaryota</taxon>
        <taxon>Sar</taxon>
        <taxon>Stramenopiles</taxon>
        <taxon>Oomycota</taxon>
        <taxon>Peronosporomycetes</taxon>
        <taxon>Pythiales</taxon>
        <taxon>Pythiaceae</taxon>
        <taxon>Pythium</taxon>
    </lineage>
</organism>
<dbReference type="PANTHER" id="PTHR13326:SF21">
    <property type="entry name" value="PSEUDOURIDYLATE SYNTHASE PUS7L"/>
    <property type="match status" value="1"/>
</dbReference>
<feature type="compositionally biased region" description="Basic residues" evidence="3">
    <location>
        <begin position="1"/>
        <end position="23"/>
    </location>
</feature>
<dbReference type="Proteomes" id="UP000794436">
    <property type="component" value="Unassembled WGS sequence"/>
</dbReference>
<keyword evidence="6" id="KW-1185">Reference proteome</keyword>
<feature type="domain" description="TRUD" evidence="4">
    <location>
        <begin position="424"/>
        <end position="650"/>
    </location>
</feature>
<sequence>MDTRRAPGHRAPHGNKRFHRHGHGGGGGRHGNGGGAHPSAARGSFWFKGEGYNDYEAVSIDEDVVGIHGFLNGDAQGFPGLVKQRYADFIVHEITANGQQAALTTLIKRKRGVQNQFIELVTAYAFEATSTESTTETEEPSDATRQVHKFIRDVAQRLGRQASANGKHAQEVMEQRNHGKLVAHITSELGEKMGGEFAEFLQKVKARKLQDADAKANGTATAEGEHDENDLVFYVGGLNEKHERVFLHETMRRYGQGLITADTITAADNRQVIRVRRTTSGPVRKGERDPRREWPVDRPDYLQFVIYKRNKDLVAIVNQIASVLKTNPSFFTYADAKEKRGITSQLCTVYRVSKERFQNFSRHMERNLDDQHYLVGNLKYVSKKLSSSDCLGNHFSIALRAIPDETQLPTAKLVDLVRQWETRGFINFFGIHRFGNSSTPSHLIGRAVLRKDFKLAVLLLLRPQDGEASKIREAREHFRQHKDVAAALRMFPPFLIPERAVLEGLLQHGMEANEIAFRNIAAHLRTAYVESYQHYVWNQMASLRIRDHSTTQPIVGDLVYEVEVSKNEANQPKRRVIALTTENMDKYTIDDVLLPIPGYDVQYPENAIGEAYRKMLSMDGVDFASWRTMTMSANHNPFQLQGSYRHVVKHAQHVTHEIKTYTDSTQALILNDVDRLLGRTAPICEGRRGQPKDSEANAATEAVKEPAKPERALVLHFRLDHGSDGTIAVRELLKQSSSIHVQWQLRDQKDGTSVGNTASSAVVPDRTRPAGKTGGEASKKRASTTALAGNRTKDAKVAAPKKSQVAIGRPGFSLGKC</sequence>
<feature type="compositionally biased region" description="Gly residues" evidence="3">
    <location>
        <begin position="24"/>
        <end position="36"/>
    </location>
</feature>
<keyword evidence="2" id="KW-0413">Isomerase</keyword>
<dbReference type="Gene3D" id="3.30.2350.20">
    <property type="entry name" value="TruD, catalytic domain"/>
    <property type="match status" value="1"/>
</dbReference>
<dbReference type="InterPro" id="IPR011760">
    <property type="entry name" value="PsdUridine_synth_TruD_insert"/>
</dbReference>
<dbReference type="GO" id="GO:0003723">
    <property type="term" value="F:RNA binding"/>
    <property type="evidence" value="ECO:0007669"/>
    <property type="project" value="InterPro"/>
</dbReference>
<evidence type="ECO:0000313" key="6">
    <source>
        <dbReference type="Proteomes" id="UP000794436"/>
    </source>
</evidence>
<dbReference type="OrthoDB" id="447290at2759"/>
<dbReference type="InterPro" id="IPR042214">
    <property type="entry name" value="TruD_catalytic"/>
</dbReference>
<dbReference type="InterPro" id="IPR020103">
    <property type="entry name" value="PsdUridine_synth_cat_dom_sf"/>
</dbReference>
<evidence type="ECO:0000256" key="3">
    <source>
        <dbReference type="SAM" id="MobiDB-lite"/>
    </source>
</evidence>
<name>A0A8K1CC23_PYTOL</name>
<evidence type="ECO:0000256" key="1">
    <source>
        <dbReference type="ARBA" id="ARBA00007953"/>
    </source>
</evidence>
<dbReference type="GO" id="GO:0001522">
    <property type="term" value="P:pseudouridine synthesis"/>
    <property type="evidence" value="ECO:0007669"/>
    <property type="project" value="InterPro"/>
</dbReference>
<dbReference type="GO" id="GO:0009982">
    <property type="term" value="F:pseudouridine synthase activity"/>
    <property type="evidence" value="ECO:0007669"/>
    <property type="project" value="InterPro"/>
</dbReference>
<evidence type="ECO:0000313" key="5">
    <source>
        <dbReference type="EMBL" id="TMW60274.1"/>
    </source>
</evidence>
<dbReference type="PANTHER" id="PTHR13326">
    <property type="entry name" value="TRNA PSEUDOURIDINE SYNTHASE D"/>
    <property type="match status" value="1"/>
</dbReference>
<feature type="region of interest" description="Disordered" evidence="3">
    <location>
        <begin position="684"/>
        <end position="707"/>
    </location>
</feature>
<dbReference type="EMBL" id="SPLM01000108">
    <property type="protein sequence ID" value="TMW60274.1"/>
    <property type="molecule type" value="Genomic_DNA"/>
</dbReference>
<accession>A0A8K1CC23</accession>
<feature type="region of interest" description="Disordered" evidence="3">
    <location>
        <begin position="747"/>
        <end position="802"/>
    </location>
</feature>
<evidence type="ECO:0000256" key="2">
    <source>
        <dbReference type="ARBA" id="ARBA00023235"/>
    </source>
</evidence>
<dbReference type="InterPro" id="IPR001656">
    <property type="entry name" value="PsdUridine_synth_TruD"/>
</dbReference>
<feature type="compositionally biased region" description="Polar residues" evidence="3">
    <location>
        <begin position="751"/>
        <end position="760"/>
    </location>
</feature>
<dbReference type="Pfam" id="PF01142">
    <property type="entry name" value="TruD"/>
    <property type="match status" value="1"/>
</dbReference>
<gene>
    <name evidence="5" type="ORF">Poli38472_000316</name>
</gene>
<reference evidence="5" key="1">
    <citation type="submission" date="2019-03" db="EMBL/GenBank/DDBJ databases">
        <title>Long read genome sequence of the mycoparasitic Pythium oligandrum ATCC 38472 isolated from sugarbeet rhizosphere.</title>
        <authorList>
            <person name="Gaulin E."/>
        </authorList>
    </citation>
    <scope>NUCLEOTIDE SEQUENCE</scope>
    <source>
        <strain evidence="5">ATCC 38472_TT</strain>
    </source>
</reference>
<dbReference type="Gene3D" id="3.30.70.3160">
    <property type="match status" value="1"/>
</dbReference>
<dbReference type="CDD" id="cd02576">
    <property type="entry name" value="PseudoU_synth_ScPUS7"/>
    <property type="match status" value="1"/>
</dbReference>
<dbReference type="PIRSF" id="PIRSF037016">
    <property type="entry name" value="Pseudouridin_synth_euk_prd"/>
    <property type="match status" value="1"/>
</dbReference>
<dbReference type="PROSITE" id="PS50984">
    <property type="entry name" value="TRUD"/>
    <property type="match status" value="1"/>
</dbReference>
<feature type="compositionally biased region" description="Basic and acidic residues" evidence="3">
    <location>
        <begin position="685"/>
        <end position="695"/>
    </location>
</feature>